<protein>
    <submittedName>
        <fullName evidence="4">Glycosyl transferase</fullName>
    </submittedName>
</protein>
<reference evidence="4 5" key="1">
    <citation type="submission" date="2019-09" db="EMBL/GenBank/DDBJ databases">
        <title>NBRP : Genome information of microbial organism related human and environment.</title>
        <authorList>
            <person name="Hattori M."/>
            <person name="Oshima K."/>
            <person name="Inaba H."/>
            <person name="Suda W."/>
            <person name="Sakamoto M."/>
            <person name="Iino T."/>
            <person name="Kitahara M."/>
            <person name="Oshida Y."/>
            <person name="Iida T."/>
            <person name="Kudo T."/>
            <person name="Itoh T."/>
            <person name="Ohkuma M."/>
        </authorList>
    </citation>
    <scope>NUCLEOTIDE SEQUENCE [LARGE SCALE GENOMIC DNA]</scope>
    <source>
        <strain evidence="4 5">Q-1</strain>
    </source>
</reference>
<keyword evidence="1" id="KW-0328">Glycosyltransferase</keyword>
<dbReference type="Proteomes" id="UP000324996">
    <property type="component" value="Unassembled WGS sequence"/>
</dbReference>
<evidence type="ECO:0000256" key="1">
    <source>
        <dbReference type="ARBA" id="ARBA00022676"/>
    </source>
</evidence>
<dbReference type="AlphaFoldDB" id="A0A5A7NBY8"/>
<dbReference type="RefSeq" id="WP_052371080.1">
    <property type="nucleotide sequence ID" value="NZ_BKCN01000010.1"/>
</dbReference>
<dbReference type="GO" id="GO:0016757">
    <property type="term" value="F:glycosyltransferase activity"/>
    <property type="evidence" value="ECO:0007669"/>
    <property type="project" value="UniProtKB-KW"/>
</dbReference>
<dbReference type="InterPro" id="IPR028098">
    <property type="entry name" value="Glyco_trans_4-like_N"/>
</dbReference>
<name>A0A5A7NBY8_9PROT</name>
<dbReference type="Gene3D" id="3.40.50.2000">
    <property type="entry name" value="Glycogen Phosphorylase B"/>
    <property type="match status" value="2"/>
</dbReference>
<gene>
    <name evidence="4" type="ORF">JCM17846_21680</name>
</gene>
<dbReference type="PANTHER" id="PTHR12526">
    <property type="entry name" value="GLYCOSYLTRANSFERASE"/>
    <property type="match status" value="1"/>
</dbReference>
<evidence type="ECO:0000259" key="3">
    <source>
        <dbReference type="Pfam" id="PF13439"/>
    </source>
</evidence>
<organism evidence="4 5">
    <name type="scientific">Iodidimonas nitroreducens</name>
    <dbReference type="NCBI Taxonomy" id="1236968"/>
    <lineage>
        <taxon>Bacteria</taxon>
        <taxon>Pseudomonadati</taxon>
        <taxon>Pseudomonadota</taxon>
        <taxon>Alphaproteobacteria</taxon>
        <taxon>Iodidimonadales</taxon>
        <taxon>Iodidimonadaceae</taxon>
        <taxon>Iodidimonas</taxon>
    </lineage>
</organism>
<feature type="domain" description="Glycosyltransferase subfamily 4-like N-terminal" evidence="3">
    <location>
        <begin position="17"/>
        <end position="176"/>
    </location>
</feature>
<evidence type="ECO:0000313" key="5">
    <source>
        <dbReference type="Proteomes" id="UP000324996"/>
    </source>
</evidence>
<evidence type="ECO:0000256" key="2">
    <source>
        <dbReference type="ARBA" id="ARBA00022679"/>
    </source>
</evidence>
<dbReference type="Pfam" id="PF13439">
    <property type="entry name" value="Glyco_transf_4"/>
    <property type="match status" value="1"/>
</dbReference>
<sequence>MAPLTSVLHMITGLGRGGAEHMLYKLLGAMDRGAVRHHVLSLTDDGIYAEKIRALGVPVESLGMRMGRPNPLHLLRLRRHVRRIDPDLVHGWMYHAILAAQLSAQGRPVVAGIRHSIERLSNEKLTTNLVIRATAGLSASLAALTFNAQISHDQHLKIGFSPRYAQVIPNGFDTDRLTPHPLKGARLRATLGIGPDVFVVLHVARFHPMKDHQGLLAAIARIKSRDILFLLAGTGVDGRNPAFSEIRDDRVHFLGERDDIPDLMAAADCLVSSSWSEAFPNVLGEAMACGIPAIATDVGESAAIVADSGLVVPPKNPEALAKALLQMKDMPQEKRNALGQQARQRVIEHYSLSKVASDYLALYRHVLNRPKRS</sequence>
<dbReference type="Pfam" id="PF13692">
    <property type="entry name" value="Glyco_trans_1_4"/>
    <property type="match status" value="1"/>
</dbReference>
<dbReference type="PANTHER" id="PTHR12526:SF510">
    <property type="entry name" value="D-INOSITOL 3-PHOSPHATE GLYCOSYLTRANSFERASE"/>
    <property type="match status" value="1"/>
</dbReference>
<keyword evidence="5" id="KW-1185">Reference proteome</keyword>
<accession>A0A5A7NBY8</accession>
<dbReference type="SUPFAM" id="SSF53756">
    <property type="entry name" value="UDP-Glycosyltransferase/glycogen phosphorylase"/>
    <property type="match status" value="1"/>
</dbReference>
<evidence type="ECO:0000313" key="4">
    <source>
        <dbReference type="EMBL" id="GER04486.1"/>
    </source>
</evidence>
<proteinExistence type="predicted"/>
<comment type="caution">
    <text evidence="4">The sequence shown here is derived from an EMBL/GenBank/DDBJ whole genome shotgun (WGS) entry which is preliminary data.</text>
</comment>
<keyword evidence="2 4" id="KW-0808">Transferase</keyword>
<dbReference type="EMBL" id="BKCN01000010">
    <property type="protein sequence ID" value="GER04486.1"/>
    <property type="molecule type" value="Genomic_DNA"/>
</dbReference>